<keyword evidence="2" id="KW-0472">Membrane</keyword>
<dbReference type="InterPro" id="IPR036779">
    <property type="entry name" value="LysM_dom_sf"/>
</dbReference>
<evidence type="ECO:0000256" key="2">
    <source>
        <dbReference type="SAM" id="Phobius"/>
    </source>
</evidence>
<dbReference type="Pfam" id="PF01476">
    <property type="entry name" value="LysM"/>
    <property type="match status" value="1"/>
</dbReference>
<feature type="compositionally biased region" description="Polar residues" evidence="1">
    <location>
        <begin position="287"/>
        <end position="299"/>
    </location>
</feature>
<organism evidence="4 5">
    <name type="scientific">Jutongia huaianensis</name>
    <dbReference type="NCBI Taxonomy" id="2763668"/>
    <lineage>
        <taxon>Bacteria</taxon>
        <taxon>Bacillati</taxon>
        <taxon>Bacillota</taxon>
        <taxon>Clostridia</taxon>
        <taxon>Lachnospirales</taxon>
        <taxon>Lachnospiraceae</taxon>
        <taxon>Jutongia</taxon>
    </lineage>
</organism>
<comment type="caution">
    <text evidence="4">The sequence shown here is derived from an EMBL/GenBank/DDBJ whole genome shotgun (WGS) entry which is preliminary data.</text>
</comment>
<dbReference type="InterPro" id="IPR018392">
    <property type="entry name" value="LysM"/>
</dbReference>
<dbReference type="CDD" id="cd00118">
    <property type="entry name" value="LysM"/>
    <property type="match status" value="1"/>
</dbReference>
<dbReference type="PROSITE" id="PS51782">
    <property type="entry name" value="LYSM"/>
    <property type="match status" value="1"/>
</dbReference>
<keyword evidence="2" id="KW-1133">Transmembrane helix</keyword>
<evidence type="ECO:0000259" key="3">
    <source>
        <dbReference type="PROSITE" id="PS51782"/>
    </source>
</evidence>
<name>A0ABR7MXW8_9FIRM</name>
<dbReference type="SUPFAM" id="SSF54106">
    <property type="entry name" value="LysM domain"/>
    <property type="match status" value="1"/>
</dbReference>
<dbReference type="Gene3D" id="3.10.350.10">
    <property type="entry name" value="LysM domain"/>
    <property type="match status" value="1"/>
</dbReference>
<dbReference type="EMBL" id="JACRSX010000001">
    <property type="protein sequence ID" value="MBC8561206.1"/>
    <property type="molecule type" value="Genomic_DNA"/>
</dbReference>
<sequence>MEETINGTKEEKNIYKYSEFPKNVRQIGVPLPGQKIYLEDYVITYLKQSFVHAQEPVVVLLLGKNGEEKAEKAAFIYGAIVLEETGILEKGEIPKETWDQAYETIRRNFPGALVLGWACGVPMWSGSVDSQVRKLQKAEFSKENSTLFLWDLSEKEEKIFLWQRNMLKEMSGYYVYFEKNPQMQNFMLDDSKEPESIDGDYEDTVTVSMRHVIEEKEERKKNLQLLAYCGAVAAGIALLFGVHTMLDSTARIQKMEQTVDTLTEYVGKQQEDVAAMSRQAADTVQQIPFQSAENTTDTPKPSDAGTVSKRKTTGQVQPAQEKKQKTFLPSKGKTGSGETDVKRAERTSTRTEQQSYIVRKGDTLSQIVWKQYHDLSYEKKVKKANGLKDADAIYEGQCLVLPKYKK</sequence>
<dbReference type="SMART" id="SM00257">
    <property type="entry name" value="LysM"/>
    <property type="match status" value="1"/>
</dbReference>
<protein>
    <submittedName>
        <fullName evidence="4">LysM peptidoglycan-binding domain-containing protein</fullName>
    </submittedName>
</protein>
<proteinExistence type="predicted"/>
<evidence type="ECO:0000256" key="1">
    <source>
        <dbReference type="SAM" id="MobiDB-lite"/>
    </source>
</evidence>
<feature type="transmembrane region" description="Helical" evidence="2">
    <location>
        <begin position="225"/>
        <end position="246"/>
    </location>
</feature>
<feature type="compositionally biased region" description="Basic and acidic residues" evidence="1">
    <location>
        <begin position="339"/>
        <end position="349"/>
    </location>
</feature>
<keyword evidence="5" id="KW-1185">Reference proteome</keyword>
<dbReference type="Proteomes" id="UP000606193">
    <property type="component" value="Unassembled WGS sequence"/>
</dbReference>
<evidence type="ECO:0000313" key="5">
    <source>
        <dbReference type="Proteomes" id="UP000606193"/>
    </source>
</evidence>
<feature type="region of interest" description="Disordered" evidence="1">
    <location>
        <begin position="287"/>
        <end position="354"/>
    </location>
</feature>
<reference evidence="4 5" key="1">
    <citation type="submission" date="2020-08" db="EMBL/GenBank/DDBJ databases">
        <title>Genome public.</title>
        <authorList>
            <person name="Liu C."/>
            <person name="Sun Q."/>
        </authorList>
    </citation>
    <scope>NUCLEOTIDE SEQUENCE [LARGE SCALE GENOMIC DNA]</scope>
    <source>
        <strain evidence="4 5">NSJ-37</strain>
    </source>
</reference>
<dbReference type="RefSeq" id="WP_249296942.1">
    <property type="nucleotide sequence ID" value="NZ_JACRSX010000001.1"/>
</dbReference>
<gene>
    <name evidence="4" type="ORF">H8704_00930</name>
</gene>
<feature type="domain" description="LysM" evidence="3">
    <location>
        <begin position="354"/>
        <end position="401"/>
    </location>
</feature>
<keyword evidence="2" id="KW-0812">Transmembrane</keyword>
<evidence type="ECO:0000313" key="4">
    <source>
        <dbReference type="EMBL" id="MBC8561206.1"/>
    </source>
</evidence>
<accession>A0ABR7MXW8</accession>